<gene>
    <name evidence="2" type="ORF">HDA34_000787</name>
</gene>
<feature type="region of interest" description="Disordered" evidence="1">
    <location>
        <begin position="1"/>
        <end position="32"/>
    </location>
</feature>
<evidence type="ECO:0000313" key="2">
    <source>
        <dbReference type="EMBL" id="MBA9059080.1"/>
    </source>
</evidence>
<organism evidence="2 3">
    <name type="scientific">Micrococcus yunnanensis</name>
    <dbReference type="NCBI Taxonomy" id="566027"/>
    <lineage>
        <taxon>Bacteria</taxon>
        <taxon>Bacillati</taxon>
        <taxon>Actinomycetota</taxon>
        <taxon>Actinomycetes</taxon>
        <taxon>Micrococcales</taxon>
        <taxon>Micrococcaceae</taxon>
        <taxon>Micrococcus</taxon>
    </lineage>
</organism>
<reference evidence="2 3" key="1">
    <citation type="submission" date="2020-08" db="EMBL/GenBank/DDBJ databases">
        <title>Sequencing the genomes of 1000 actinobacteria strains.</title>
        <authorList>
            <person name="Klenk H.-P."/>
        </authorList>
    </citation>
    <scope>NUCLEOTIDE SEQUENCE [LARGE SCALE GENOMIC DNA]</scope>
    <source>
        <strain evidence="2 3">DSM 21948</strain>
    </source>
</reference>
<keyword evidence="3" id="KW-1185">Reference proteome</keyword>
<dbReference type="GeneID" id="93363134"/>
<dbReference type="Proteomes" id="UP000572670">
    <property type="component" value="Unassembled WGS sequence"/>
</dbReference>
<evidence type="ECO:0000256" key="1">
    <source>
        <dbReference type="SAM" id="MobiDB-lite"/>
    </source>
</evidence>
<dbReference type="EMBL" id="JACJIK010000001">
    <property type="protein sequence ID" value="MBA9059080.1"/>
    <property type="molecule type" value="Genomic_DNA"/>
</dbReference>
<dbReference type="RefSeq" id="WP_049145136.1">
    <property type="nucleotide sequence ID" value="NZ_BAAAYW010000024.1"/>
</dbReference>
<protein>
    <recommendedName>
        <fullName evidence="4">DUF4913 domain-containing protein</fullName>
    </recommendedName>
</protein>
<proteinExistence type="predicted"/>
<feature type="region of interest" description="Disordered" evidence="1">
    <location>
        <begin position="248"/>
        <end position="282"/>
    </location>
</feature>
<feature type="compositionally biased region" description="Acidic residues" evidence="1">
    <location>
        <begin position="271"/>
        <end position="282"/>
    </location>
</feature>
<sequence>MASPWVEDDEPTDWEAPAAADDDGQTGTPLPYVDPEVAAELAGEGPPVWMGTRWREIKAEHQWEAWNTLRRWVDWFVAEYRLVTSVVPPCWYKHSDLTAELYAAMCMEYKVWEEQAPGLGPMMMWHPHVEMLTARLRRMVDEAGCAKIGRHKEPEAYGDRPAFTLDYDEDDFTAWAGTTREQDTLERPATGVQYVRARVVDGDGGQVAVSNPVGLAASRQPEDVAVVLEMSSSTPSAPRLAVSVADSRDDLSVEWESSPDGHIWGTLGDEQQPEDSSEEERR</sequence>
<evidence type="ECO:0000313" key="3">
    <source>
        <dbReference type="Proteomes" id="UP000572670"/>
    </source>
</evidence>
<accession>A0ABR6CZZ3</accession>
<feature type="compositionally biased region" description="Acidic residues" evidence="1">
    <location>
        <begin position="1"/>
        <end position="13"/>
    </location>
</feature>
<comment type="caution">
    <text evidence="2">The sequence shown here is derived from an EMBL/GenBank/DDBJ whole genome shotgun (WGS) entry which is preliminary data.</text>
</comment>
<evidence type="ECO:0008006" key="4">
    <source>
        <dbReference type="Google" id="ProtNLM"/>
    </source>
</evidence>
<name>A0ABR6CZZ3_9MICC</name>